<proteinExistence type="predicted"/>
<dbReference type="EMBL" id="VLPL01000002">
    <property type="protein sequence ID" value="TSJ46725.1"/>
    <property type="molecule type" value="Genomic_DNA"/>
</dbReference>
<reference evidence="1 2" key="1">
    <citation type="submission" date="2019-07" db="EMBL/GenBank/DDBJ databases">
        <authorList>
            <person name="Huq M.A."/>
        </authorList>
    </citation>
    <scope>NUCLEOTIDE SEQUENCE [LARGE SCALE GENOMIC DNA]</scope>
    <source>
        <strain evidence="1 2">MAH-3</strain>
    </source>
</reference>
<sequence length="116" mass="13403">MNTDNSLNISFEDLFRLLMGLIADDLKVQRHLYHLSLSGLDTTPLQLDLHRSIFILAGFKEATISEELEEWYFEQTLRVNDAELVPDEQALTHLSAEILEGLLKRRNEVYGRKMAN</sequence>
<accession>A0A556N3Q5</accession>
<evidence type="ECO:0000313" key="2">
    <source>
        <dbReference type="Proteomes" id="UP000316008"/>
    </source>
</evidence>
<keyword evidence="2" id="KW-1185">Reference proteome</keyword>
<protein>
    <submittedName>
        <fullName evidence="1">Uncharacterized protein</fullName>
    </submittedName>
</protein>
<comment type="caution">
    <text evidence="1">The sequence shown here is derived from an EMBL/GenBank/DDBJ whole genome shotgun (WGS) entry which is preliminary data.</text>
</comment>
<dbReference type="AlphaFoldDB" id="A0A556N3Q5"/>
<gene>
    <name evidence="1" type="ORF">FO442_06070</name>
</gene>
<dbReference type="Proteomes" id="UP000316008">
    <property type="component" value="Unassembled WGS sequence"/>
</dbReference>
<name>A0A556N3Q5_9FLAO</name>
<evidence type="ECO:0000313" key="1">
    <source>
        <dbReference type="EMBL" id="TSJ46725.1"/>
    </source>
</evidence>
<dbReference type="RefSeq" id="WP_144332262.1">
    <property type="nucleotide sequence ID" value="NZ_VLPL01000002.1"/>
</dbReference>
<organism evidence="1 2">
    <name type="scientific">Fluviicola chungangensis</name>
    <dbReference type="NCBI Taxonomy" id="2597671"/>
    <lineage>
        <taxon>Bacteria</taxon>
        <taxon>Pseudomonadati</taxon>
        <taxon>Bacteroidota</taxon>
        <taxon>Flavobacteriia</taxon>
        <taxon>Flavobacteriales</taxon>
        <taxon>Crocinitomicaceae</taxon>
        <taxon>Fluviicola</taxon>
    </lineage>
</organism>